<comment type="caution">
    <text evidence="2">The sequence shown here is derived from an EMBL/GenBank/DDBJ whole genome shotgun (WGS) entry which is preliminary data.</text>
</comment>
<name>A0A3M5RP26_9PSED</name>
<protein>
    <submittedName>
        <fullName evidence="2">Tail fiber protein H</fullName>
    </submittedName>
</protein>
<gene>
    <name evidence="2" type="ORF">ALP36_05337</name>
</gene>
<dbReference type="PANTHER" id="PTHR35191">
    <property type="entry name" value="PROPHAGE SIDE TAIL FIBER PROTEIN HOMOLOG STFQ-RELATED"/>
    <property type="match status" value="1"/>
</dbReference>
<dbReference type="AlphaFoldDB" id="A0A3M5RP26"/>
<sequence>MIDQTSQFFATLTNVGAAKQANADALGVPWKIAQMGVGDANGTDPVPDASQKKLINERRRAPLNQLKVDPANNAIIIAEQVIPAEVGGFWIREIGLYDTDGDLVAVANCAPSFKPLLAQGSGRTQIVRINLLVSNTSNVELRIDPTVVLATRSFVDLRIQEELSKLDNKQSVRAATTGPIVLAGIQTVDGIALVAGDRVLVKNQASGKDNGLYSVVAGNAWVRVVDADASAEVTPNLMVSVEQGDTLFDTLWQLTTNAPITLGTTALVFEQVAGPTGVLPGTYNRVTVDRRGLVMAGFNPTTLGGYGIADAYSKTEIDTRVAALQPKLGFTAVQQGTGAGQLDNAVKIGWSGTDLKATVDKTDLGKLWYSSNFNPDKKADRAETLSGYGINDAYTSSEVDRRVSERALKTEVYSKADTYTRAEVDTRDAQRYTKEETDLRLSGKATGDSITVVGFAGNDVKYPYMRRSTDGGVYHLQTRLGYVPVQAGTGVGQQSNLIKIGHSAVGVKITVDETDFGNLWYSGNFDPSSKANVGSTLAAYGINNAYTKAEVDARDSSRAIADSITHVGFASGDVAFPYMRRSSDGGIFYLQTRLGFSPVEQGGGANMGNFKLRLGYNNAGSVRFSVDGADYGDLISDINLATKVAGLGLTGIGQYAFARVINTYGNSINQGTSIPGNNLLYSSTAAGDGASSNSGTIGIGTWRAHGAFNGTERTLFQRIN</sequence>
<evidence type="ECO:0000313" key="3">
    <source>
        <dbReference type="Proteomes" id="UP000274212"/>
    </source>
</evidence>
<evidence type="ECO:0000313" key="2">
    <source>
        <dbReference type="EMBL" id="RMU10730.1"/>
    </source>
</evidence>
<dbReference type="Proteomes" id="UP000274212">
    <property type="component" value="Unassembled WGS sequence"/>
</dbReference>
<dbReference type="Pfam" id="PF12571">
    <property type="entry name" value="Phage_tail_fib"/>
    <property type="match status" value="1"/>
</dbReference>
<dbReference type="InterPro" id="IPR022225">
    <property type="entry name" value="Phage_tail_fibre_N"/>
</dbReference>
<dbReference type="InterPro" id="IPR051934">
    <property type="entry name" value="Phage_Tail_Fiber_Structural"/>
</dbReference>
<feature type="domain" description="Phage tail fibre protein N-terminal" evidence="1">
    <location>
        <begin position="6"/>
        <end position="152"/>
    </location>
</feature>
<accession>A0A3M5RP26</accession>
<evidence type="ECO:0000259" key="1">
    <source>
        <dbReference type="Pfam" id="PF12571"/>
    </source>
</evidence>
<dbReference type="RefSeq" id="WP_122285029.1">
    <property type="nucleotide sequence ID" value="NZ_RBRV01000130.1"/>
</dbReference>
<organism evidence="2 3">
    <name type="scientific">Pseudomonas syringae pv. coriandricola</name>
    <dbReference type="NCBI Taxonomy" id="264453"/>
    <lineage>
        <taxon>Bacteria</taxon>
        <taxon>Pseudomonadati</taxon>
        <taxon>Pseudomonadota</taxon>
        <taxon>Gammaproteobacteria</taxon>
        <taxon>Pseudomonadales</taxon>
        <taxon>Pseudomonadaceae</taxon>
        <taxon>Pseudomonas</taxon>
    </lineage>
</organism>
<dbReference type="PANTHER" id="PTHR35191:SF1">
    <property type="entry name" value="PROPHAGE SIDE TAIL FIBER PROTEIN HOMOLOG STFQ-RELATED"/>
    <property type="match status" value="1"/>
</dbReference>
<proteinExistence type="predicted"/>
<dbReference type="EMBL" id="RBTT01000082">
    <property type="protein sequence ID" value="RMU10730.1"/>
    <property type="molecule type" value="Genomic_DNA"/>
</dbReference>
<reference evidence="2 3" key="1">
    <citation type="submission" date="2018-08" db="EMBL/GenBank/DDBJ databases">
        <title>Recombination of ecologically and evolutionarily significant loci maintains genetic cohesion in the Pseudomonas syringae species complex.</title>
        <authorList>
            <person name="Dillon M."/>
            <person name="Thakur S."/>
            <person name="Almeida R.N.D."/>
            <person name="Weir B.S."/>
            <person name="Guttman D.S."/>
        </authorList>
    </citation>
    <scope>NUCLEOTIDE SEQUENCE [LARGE SCALE GENOMIC DNA]</scope>
    <source>
        <strain evidence="2 3">ICMP 9829</strain>
    </source>
</reference>